<protein>
    <recommendedName>
        <fullName evidence="1">Replication protein A C-terminal domain-containing protein</fullName>
    </recommendedName>
</protein>
<dbReference type="InterPro" id="IPR014892">
    <property type="entry name" value="RPA_C"/>
</dbReference>
<reference evidence="2" key="1">
    <citation type="submission" date="2020-11" db="EMBL/GenBank/DDBJ databases">
        <authorList>
            <person name="Tran Van P."/>
        </authorList>
    </citation>
    <scope>NUCLEOTIDE SEQUENCE</scope>
</reference>
<gene>
    <name evidence="2" type="ORF">TSIB3V08_LOCUS12986</name>
</gene>
<proteinExistence type="predicted"/>
<evidence type="ECO:0000259" key="1">
    <source>
        <dbReference type="Pfam" id="PF08784"/>
    </source>
</evidence>
<name>A0A7R9BCB7_TIMSH</name>
<dbReference type="InterPro" id="IPR036390">
    <property type="entry name" value="WH_DNA-bd_sf"/>
</dbReference>
<dbReference type="InterPro" id="IPR036388">
    <property type="entry name" value="WH-like_DNA-bd_sf"/>
</dbReference>
<dbReference type="Gene3D" id="1.10.10.10">
    <property type="entry name" value="Winged helix-like DNA-binding domain superfamily/Winged helix DNA-binding domain"/>
    <property type="match status" value="1"/>
</dbReference>
<feature type="domain" description="Replication protein A C-terminal" evidence="1">
    <location>
        <begin position="90"/>
        <end position="109"/>
    </location>
</feature>
<dbReference type="EMBL" id="OC018751">
    <property type="protein sequence ID" value="CAD7268986.1"/>
    <property type="molecule type" value="Genomic_DNA"/>
</dbReference>
<dbReference type="SUPFAM" id="SSF46785">
    <property type="entry name" value="Winged helix' DNA-binding domain"/>
    <property type="match status" value="1"/>
</dbReference>
<sequence>MTHYSVLPNVYQSKESFILTGNVDMSLVLCFQKNSISDCGVTHEDIMQQLPIKLTMTELKRGWRVTSGVRRNNKEGEVSERERLYYSGYEETVTFLSNEGHIYSTIDDEHFKSTDS</sequence>
<dbReference type="AlphaFoldDB" id="A0A7R9BCB7"/>
<organism evidence="2">
    <name type="scientific">Timema shepardi</name>
    <name type="common">Walking stick</name>
    <dbReference type="NCBI Taxonomy" id="629360"/>
    <lineage>
        <taxon>Eukaryota</taxon>
        <taxon>Metazoa</taxon>
        <taxon>Ecdysozoa</taxon>
        <taxon>Arthropoda</taxon>
        <taxon>Hexapoda</taxon>
        <taxon>Insecta</taxon>
        <taxon>Pterygota</taxon>
        <taxon>Neoptera</taxon>
        <taxon>Polyneoptera</taxon>
        <taxon>Phasmatodea</taxon>
        <taxon>Timematodea</taxon>
        <taxon>Timematoidea</taxon>
        <taxon>Timematidae</taxon>
        <taxon>Timema</taxon>
    </lineage>
</organism>
<accession>A0A7R9BCB7</accession>
<dbReference type="Pfam" id="PF08784">
    <property type="entry name" value="RPA_C"/>
    <property type="match status" value="1"/>
</dbReference>
<evidence type="ECO:0000313" key="2">
    <source>
        <dbReference type="EMBL" id="CAD7268986.1"/>
    </source>
</evidence>